<protein>
    <recommendedName>
        <fullName evidence="1">Glycine cleavage system transcriptional repressor</fullName>
    </recommendedName>
</protein>
<dbReference type="PIRSF" id="PIRSF028103">
    <property type="entry name" value="GcvR"/>
    <property type="match status" value="1"/>
</dbReference>
<dbReference type="CDD" id="cd04869">
    <property type="entry name" value="ACT_GcvR_2"/>
    <property type="match status" value="1"/>
</dbReference>
<keyword evidence="1" id="KW-0678">Repressor</keyword>
<evidence type="ECO:0000313" key="3">
    <source>
        <dbReference type="EMBL" id="MFD1008924.1"/>
    </source>
</evidence>
<accession>A0ABW3KIA4</accession>
<evidence type="ECO:0000259" key="2">
    <source>
        <dbReference type="PROSITE" id="PS51671"/>
    </source>
</evidence>
<dbReference type="InterPro" id="IPR002912">
    <property type="entry name" value="ACT_dom"/>
</dbReference>
<keyword evidence="1" id="KW-0804">Transcription</keyword>
<comment type="subcellular location">
    <subcellularLocation>
        <location evidence="1">Cytoplasm</location>
    </subcellularLocation>
</comment>
<dbReference type="SUPFAM" id="SSF55021">
    <property type="entry name" value="ACT-like"/>
    <property type="match status" value="2"/>
</dbReference>
<sequence>MKTLVATIIGPDKAGLVKQLATLIKQHHGSWQASAMSELAGYFAGIIEISVPQEHSQALSDALQQLPDFQIQLLDAKQSAQAGQKLALTVTANDRIGIIDEVTEVLNQLNISVNTLKTDSYSAPTTGTMLFEAKSMLTLPHDQTLHNLKEKLEALSDDLVVDIDLIATL</sequence>
<feature type="domain" description="ACT" evidence="2">
    <location>
        <begin position="87"/>
        <end position="168"/>
    </location>
</feature>
<dbReference type="InterPro" id="IPR050990">
    <property type="entry name" value="UPF0237/GcvR_regulator"/>
</dbReference>
<dbReference type="InterPro" id="IPR045865">
    <property type="entry name" value="ACT-like_dom_sf"/>
</dbReference>
<dbReference type="PANTHER" id="PTHR34875">
    <property type="entry name" value="UPF0237 PROTEIN MJ1558"/>
    <property type="match status" value="1"/>
</dbReference>
<organism evidence="3 4">
    <name type="scientific">Oceanisphaera ostreae</name>
    <dbReference type="NCBI Taxonomy" id="914151"/>
    <lineage>
        <taxon>Bacteria</taxon>
        <taxon>Pseudomonadati</taxon>
        <taxon>Pseudomonadota</taxon>
        <taxon>Gammaproteobacteria</taxon>
        <taxon>Aeromonadales</taxon>
        <taxon>Aeromonadaceae</taxon>
        <taxon>Oceanisphaera</taxon>
    </lineage>
</organism>
<feature type="domain" description="ACT" evidence="2">
    <location>
        <begin position="5"/>
        <end position="81"/>
    </location>
</feature>
<keyword evidence="1" id="KW-0963">Cytoplasm</keyword>
<dbReference type="InterPro" id="IPR016867">
    <property type="entry name" value="GcvR"/>
</dbReference>
<dbReference type="RefSeq" id="WP_379558903.1">
    <property type="nucleotide sequence ID" value="NZ_JBHTJS010000047.1"/>
</dbReference>
<name>A0ABW3KIA4_9GAMM</name>
<reference evidence="4" key="1">
    <citation type="journal article" date="2019" name="Int. J. Syst. Evol. Microbiol.">
        <title>The Global Catalogue of Microorganisms (GCM) 10K type strain sequencing project: providing services to taxonomists for standard genome sequencing and annotation.</title>
        <authorList>
            <consortium name="The Broad Institute Genomics Platform"/>
            <consortium name="The Broad Institute Genome Sequencing Center for Infectious Disease"/>
            <person name="Wu L."/>
            <person name="Ma J."/>
        </authorList>
    </citation>
    <scope>NUCLEOTIDE SEQUENCE [LARGE SCALE GENOMIC DNA]</scope>
    <source>
        <strain evidence="4">CCUG 60525</strain>
    </source>
</reference>
<dbReference type="EMBL" id="JBHTJS010000047">
    <property type="protein sequence ID" value="MFD1008924.1"/>
    <property type="molecule type" value="Genomic_DNA"/>
</dbReference>
<evidence type="ECO:0000313" key="4">
    <source>
        <dbReference type="Proteomes" id="UP001597048"/>
    </source>
</evidence>
<evidence type="ECO:0000256" key="1">
    <source>
        <dbReference type="PIRNR" id="PIRNR028103"/>
    </source>
</evidence>
<keyword evidence="4" id="KW-1185">Reference proteome</keyword>
<proteinExistence type="predicted"/>
<dbReference type="Gene3D" id="3.30.70.260">
    <property type="match status" value="2"/>
</dbReference>
<gene>
    <name evidence="3" type="ORF">ACFQ1C_12245</name>
</gene>
<comment type="caution">
    <text evidence="3">The sequence shown here is derived from an EMBL/GenBank/DDBJ whole genome shotgun (WGS) entry which is preliminary data.</text>
</comment>
<dbReference type="Pfam" id="PF13740">
    <property type="entry name" value="ACT_6"/>
    <property type="match status" value="1"/>
</dbReference>
<dbReference type="PANTHER" id="PTHR34875:SF6">
    <property type="entry name" value="UPF0237 PROTEIN MJ1558"/>
    <property type="match status" value="1"/>
</dbReference>
<dbReference type="Proteomes" id="UP001597048">
    <property type="component" value="Unassembled WGS sequence"/>
</dbReference>
<dbReference type="PROSITE" id="PS51671">
    <property type="entry name" value="ACT"/>
    <property type="match status" value="2"/>
</dbReference>